<comment type="caution">
    <text evidence="1">The sequence shown here is derived from an EMBL/GenBank/DDBJ whole genome shotgun (WGS) entry which is preliminary data.</text>
</comment>
<dbReference type="CDD" id="cd07040">
    <property type="entry name" value="HP"/>
    <property type="match status" value="1"/>
</dbReference>
<name>A0A445I443_GLYSO</name>
<dbReference type="Proteomes" id="UP000289340">
    <property type="component" value="Chromosome 11"/>
</dbReference>
<dbReference type="AlphaFoldDB" id="A0A445I443"/>
<reference evidence="1 2" key="1">
    <citation type="submission" date="2018-09" db="EMBL/GenBank/DDBJ databases">
        <title>A high-quality reference genome of wild soybean provides a powerful tool to mine soybean genomes.</title>
        <authorList>
            <person name="Xie M."/>
            <person name="Chung C.Y.L."/>
            <person name="Li M.-W."/>
            <person name="Wong F.-L."/>
            <person name="Chan T.-F."/>
            <person name="Lam H.-M."/>
        </authorList>
    </citation>
    <scope>NUCLEOTIDE SEQUENCE [LARGE SCALE GENOMIC DNA]</scope>
    <source>
        <strain evidence="2">cv. W05</strain>
        <tissue evidence="1">Hypocotyl of etiolated seedlings</tissue>
    </source>
</reference>
<gene>
    <name evidence="1" type="ORF">D0Y65_030511</name>
</gene>
<proteinExistence type="predicted"/>
<keyword evidence="2" id="KW-1185">Reference proteome</keyword>
<evidence type="ECO:0000313" key="1">
    <source>
        <dbReference type="EMBL" id="RZB80819.1"/>
    </source>
</evidence>
<organism evidence="1 2">
    <name type="scientific">Glycine soja</name>
    <name type="common">Wild soybean</name>
    <dbReference type="NCBI Taxonomy" id="3848"/>
    <lineage>
        <taxon>Eukaryota</taxon>
        <taxon>Viridiplantae</taxon>
        <taxon>Streptophyta</taxon>
        <taxon>Embryophyta</taxon>
        <taxon>Tracheophyta</taxon>
        <taxon>Spermatophyta</taxon>
        <taxon>Magnoliopsida</taxon>
        <taxon>eudicotyledons</taxon>
        <taxon>Gunneridae</taxon>
        <taxon>Pentapetalae</taxon>
        <taxon>rosids</taxon>
        <taxon>fabids</taxon>
        <taxon>Fabales</taxon>
        <taxon>Fabaceae</taxon>
        <taxon>Papilionoideae</taxon>
        <taxon>50 kb inversion clade</taxon>
        <taxon>NPAAA clade</taxon>
        <taxon>indigoferoid/millettioid clade</taxon>
        <taxon>Phaseoleae</taxon>
        <taxon>Glycine</taxon>
        <taxon>Glycine subgen. Soja</taxon>
    </lineage>
</organism>
<dbReference type="InterPro" id="IPR029033">
    <property type="entry name" value="His_PPase_superfam"/>
</dbReference>
<protein>
    <submittedName>
        <fullName evidence="1">Phosphoglycerate mutase-like protein AT74</fullName>
    </submittedName>
</protein>
<dbReference type="EMBL" id="QZWG01000011">
    <property type="protein sequence ID" value="RZB80819.1"/>
    <property type="molecule type" value="Genomic_DNA"/>
</dbReference>
<sequence>MRHGKSQGNQDTATYTTTPDHNIQLTVQGMAQALHTGEHLHRVMGSDGCSPDWRVQFYVFPYVHTQSMFHELRKCFLKKRVIGVREELRVRERDFRNFQVKERMKKGILYELMGSVEDVRNGFWIFNSKTV</sequence>
<dbReference type="SUPFAM" id="SSF53254">
    <property type="entry name" value="Phosphoglycerate mutase-like"/>
    <property type="match status" value="1"/>
</dbReference>
<accession>A0A445I443</accession>
<evidence type="ECO:0000313" key="2">
    <source>
        <dbReference type="Proteomes" id="UP000289340"/>
    </source>
</evidence>
<dbReference type="InterPro" id="IPR052765">
    <property type="entry name" value="PGM-Related"/>
</dbReference>
<dbReference type="Gene3D" id="3.40.50.1240">
    <property type="entry name" value="Phosphoglycerate mutase-like"/>
    <property type="match status" value="1"/>
</dbReference>
<dbReference type="PANTHER" id="PTHR46192">
    <property type="entry name" value="BROAD-RANGE ACID PHOSPHATASE DET1"/>
    <property type="match status" value="1"/>
</dbReference>